<gene>
    <name evidence="1" type="ORF">AgrTiEU6_70</name>
</gene>
<geneLocation type="plasmid" evidence="1">
    <name>pTiEU6</name>
</geneLocation>
<keyword evidence="1" id="KW-0614">Plasmid</keyword>
<protein>
    <submittedName>
        <fullName evidence="1">Uncharacterized protein</fullName>
    </submittedName>
</protein>
<dbReference type="AlphaFoldDB" id="A0A3S6I7D7"/>
<name>A0A3S6I7D7_AGRTU</name>
<evidence type="ECO:0000313" key="1">
    <source>
        <dbReference type="EMBL" id="ARU12301.1"/>
    </source>
</evidence>
<organism evidence="1">
    <name type="scientific">Agrobacterium tumefaciens</name>
    <dbReference type="NCBI Taxonomy" id="358"/>
    <lineage>
        <taxon>Bacteria</taxon>
        <taxon>Pseudomonadati</taxon>
        <taxon>Pseudomonadota</taxon>
        <taxon>Alphaproteobacteria</taxon>
        <taxon>Hyphomicrobiales</taxon>
        <taxon>Rhizobiaceae</taxon>
        <taxon>Rhizobium/Agrobacterium group</taxon>
        <taxon>Agrobacterium</taxon>
        <taxon>Agrobacterium tumefaciens complex</taxon>
    </lineage>
</organism>
<reference evidence="1" key="1">
    <citation type="submission" date="2016-06" db="EMBL/GenBank/DDBJ databases">
        <title>Complete sequence of Ti-plasmid pTiEU6.</title>
        <authorList>
            <person name="Shao S."/>
            <person name="Henkel C."/>
            <person name="van Heusden G.H."/>
            <person name="Hooykaas P."/>
        </authorList>
    </citation>
    <scope>NUCLEOTIDE SEQUENCE</scope>
    <source>
        <strain evidence="1">EU6</strain>
        <plasmid evidence="1">pTiEU6</plasmid>
    </source>
</reference>
<dbReference type="EMBL" id="KX388535">
    <property type="protein sequence ID" value="ARU12301.1"/>
    <property type="molecule type" value="Genomic_DNA"/>
</dbReference>
<proteinExistence type="predicted"/>
<accession>A0A3S6I7D7</accession>
<sequence length="38" mass="4085">MGPDVESADFRALFSRSGYEMMASKTSPVAIQGQSFNA</sequence>